<evidence type="ECO:0000256" key="2">
    <source>
        <dbReference type="ARBA" id="ARBA00006213"/>
    </source>
</evidence>
<feature type="transmembrane region" description="Helical" evidence="7">
    <location>
        <begin position="183"/>
        <end position="204"/>
    </location>
</feature>
<evidence type="ECO:0000256" key="7">
    <source>
        <dbReference type="RuleBase" id="RU368015"/>
    </source>
</evidence>
<evidence type="ECO:0000256" key="6">
    <source>
        <dbReference type="ARBA" id="ARBA00023136"/>
    </source>
</evidence>
<dbReference type="RefSeq" id="XP_010431527.1">
    <property type="nucleotide sequence ID" value="XM_010433225.1"/>
</dbReference>
<evidence type="ECO:0000256" key="1">
    <source>
        <dbReference type="ARBA" id="ARBA00004141"/>
    </source>
</evidence>
<dbReference type="PANTHER" id="PTHR31376:SF62">
    <property type="entry name" value="PURINE PERMEASE 14-RELATED"/>
    <property type="match status" value="1"/>
</dbReference>
<dbReference type="Proteomes" id="UP000694864">
    <property type="component" value="Chromosome 9"/>
</dbReference>
<feature type="transmembrane region" description="Helical" evidence="7">
    <location>
        <begin position="287"/>
        <end position="304"/>
    </location>
</feature>
<feature type="transmembrane region" description="Helical" evidence="7">
    <location>
        <begin position="316"/>
        <end position="334"/>
    </location>
</feature>
<feature type="transmembrane region" description="Helical" evidence="7">
    <location>
        <begin position="160"/>
        <end position="177"/>
    </location>
</feature>
<keyword evidence="6 7" id="KW-0472">Membrane</keyword>
<comment type="similarity">
    <text evidence="2 7">Belongs to the purine permeases (TC 2.A.7.14) family.</text>
</comment>
<feature type="transmembrane region" description="Helical" evidence="7">
    <location>
        <begin position="255"/>
        <end position="280"/>
    </location>
</feature>
<comment type="subcellular location">
    <subcellularLocation>
        <location evidence="1 7">Membrane</location>
        <topology evidence="1 7">Multi-pass membrane protein</topology>
    </subcellularLocation>
</comment>
<keyword evidence="3 7" id="KW-0813">Transport</keyword>
<protein>
    <recommendedName>
        <fullName evidence="7">Probable purine permease</fullName>
    </recommendedName>
</protein>
<keyword evidence="5 7" id="KW-1133">Transmembrane helix</keyword>
<evidence type="ECO:0000256" key="3">
    <source>
        <dbReference type="ARBA" id="ARBA00022448"/>
    </source>
</evidence>
<dbReference type="InterPro" id="IPR030182">
    <property type="entry name" value="PUP_plant"/>
</dbReference>
<evidence type="ECO:0000256" key="4">
    <source>
        <dbReference type="ARBA" id="ARBA00022692"/>
    </source>
</evidence>
<reference evidence="8" key="1">
    <citation type="journal article" date="2014" name="Nat. Commun.">
        <title>The emerging biofuel crop Camelina sativa retains a highly undifferentiated hexaploid genome structure.</title>
        <authorList>
            <person name="Kagale S."/>
            <person name="Koh C."/>
            <person name="Nixon J."/>
            <person name="Bollina V."/>
            <person name="Clarke W.E."/>
            <person name="Tuteja R."/>
            <person name="Spillane C."/>
            <person name="Robinson S.J."/>
            <person name="Links M.G."/>
            <person name="Clarke C."/>
            <person name="Higgins E.E."/>
            <person name="Huebert T."/>
            <person name="Sharpe A.G."/>
            <person name="Parkin I.A."/>
        </authorList>
    </citation>
    <scope>NUCLEOTIDE SEQUENCE [LARGE SCALE GENOMIC DNA]</scope>
    <source>
        <strain evidence="8">cv. DH55</strain>
    </source>
</reference>
<feature type="transmembrane region" description="Helical" evidence="7">
    <location>
        <begin position="66"/>
        <end position="87"/>
    </location>
</feature>
<proteinExistence type="inferred from homology"/>
<keyword evidence="8" id="KW-1185">Reference proteome</keyword>
<accession>A0ABM0TU88</accession>
<feature type="transmembrane region" description="Helical" evidence="7">
    <location>
        <begin position="346"/>
        <end position="364"/>
    </location>
</feature>
<evidence type="ECO:0000313" key="9">
    <source>
        <dbReference type="RefSeq" id="XP_010431527.1"/>
    </source>
</evidence>
<evidence type="ECO:0000256" key="5">
    <source>
        <dbReference type="ARBA" id="ARBA00022989"/>
    </source>
</evidence>
<dbReference type="GeneID" id="104715851"/>
<reference evidence="9" key="2">
    <citation type="submission" date="2025-08" db="UniProtKB">
        <authorList>
            <consortium name="RefSeq"/>
        </authorList>
    </citation>
    <scope>IDENTIFICATION</scope>
    <source>
        <tissue evidence="9">Leaf</tissue>
    </source>
</reference>
<organism evidence="8 9">
    <name type="scientific">Camelina sativa</name>
    <name type="common">False flax</name>
    <name type="synonym">Myagrum sativum</name>
    <dbReference type="NCBI Taxonomy" id="90675"/>
    <lineage>
        <taxon>Eukaryota</taxon>
        <taxon>Viridiplantae</taxon>
        <taxon>Streptophyta</taxon>
        <taxon>Embryophyta</taxon>
        <taxon>Tracheophyta</taxon>
        <taxon>Spermatophyta</taxon>
        <taxon>Magnoliopsida</taxon>
        <taxon>eudicotyledons</taxon>
        <taxon>Gunneridae</taxon>
        <taxon>Pentapetalae</taxon>
        <taxon>rosids</taxon>
        <taxon>malvids</taxon>
        <taxon>Brassicales</taxon>
        <taxon>Brassicaceae</taxon>
        <taxon>Camelineae</taxon>
        <taxon>Camelina</taxon>
    </lineage>
</organism>
<comment type="caution">
    <text evidence="7">Lacks conserved residue(s) required for the propagation of feature annotation.</text>
</comment>
<gene>
    <name evidence="9" type="primary">LOC104715851</name>
</gene>
<sequence length="379" mass="43075">MQKNPQEQLINMELDPTTLINQTEKPIKWRTIIICIMFVITGQSIAKLLETFYDHHTNRNHFQDDGVWTQPLLRVIGFPLLLLPFFILSSRKHNQLRITSDRSSHTVLYLCTGVLMVVQVKLYVKGKLEIPFTKSLLIEGTQLYFTSIFSGIVNRIKFNLWFVISLIFTVVVTTLSSNLSGDWSAWLASITFSFLLCNIRNIFITNSTREASFKDVLELLIFSSLIATIASVFISGESHDLKRGINGFSKGKVSYVMTMVGQAAAWQIYGVGLVGLVVFADSIVTSNVISLCTYPIVTVLRILFCNYDEEEFSGFLGAALVLSAIAVASSFYKHKRGFGNWKMPRVLRFVVVFVVYYFYISEFLKPDPYISTPMEFELF</sequence>
<keyword evidence="4 7" id="KW-0812">Transmembrane</keyword>
<feature type="transmembrane region" description="Helical" evidence="7">
    <location>
        <begin position="216"/>
        <end position="235"/>
    </location>
</feature>
<dbReference type="Pfam" id="PF16913">
    <property type="entry name" value="PUNUT"/>
    <property type="match status" value="1"/>
</dbReference>
<evidence type="ECO:0000313" key="8">
    <source>
        <dbReference type="Proteomes" id="UP000694864"/>
    </source>
</evidence>
<dbReference type="PANTHER" id="PTHR31376">
    <property type="entry name" value="OS09G0467300 PROTEIN-RELATED"/>
    <property type="match status" value="1"/>
</dbReference>
<feature type="transmembrane region" description="Helical" evidence="7">
    <location>
        <begin position="29"/>
        <end position="46"/>
    </location>
</feature>
<name>A0ABM0TU88_CAMSA</name>